<gene>
    <name evidence="2" type="ORF">FSB75_15900</name>
</gene>
<reference evidence="2 3" key="1">
    <citation type="journal article" date="2015" name="Int. J. Syst. Evol. Microbiol.">
        <title>Flavisolibacter ginsenosidimutans sp. nov., with ginsenoside-converting activity isolated from soil used for cultivating ginseng.</title>
        <authorList>
            <person name="Zhao Y."/>
            <person name="Liu Q."/>
            <person name="Kang M.S."/>
            <person name="Jin F."/>
            <person name="Yu H."/>
            <person name="Im W.T."/>
        </authorList>
    </citation>
    <scope>NUCLEOTIDE SEQUENCE [LARGE SCALE GENOMIC DNA]</scope>
    <source>
        <strain evidence="2 3">Gsoil 636</strain>
    </source>
</reference>
<dbReference type="EMBL" id="CP042433">
    <property type="protein sequence ID" value="QEC57319.1"/>
    <property type="molecule type" value="Genomic_DNA"/>
</dbReference>
<accession>A0A5B8UMB0</accession>
<protein>
    <submittedName>
        <fullName evidence="2">Glycosyltransferase</fullName>
    </submittedName>
</protein>
<keyword evidence="3" id="KW-1185">Reference proteome</keyword>
<dbReference type="CDD" id="cd03784">
    <property type="entry name" value="GT1_Gtf-like"/>
    <property type="match status" value="1"/>
</dbReference>
<dbReference type="GO" id="GO:0017000">
    <property type="term" value="P:antibiotic biosynthetic process"/>
    <property type="evidence" value="ECO:0007669"/>
    <property type="project" value="UniProtKB-ARBA"/>
</dbReference>
<dbReference type="PANTHER" id="PTHR48050:SF13">
    <property type="entry name" value="STEROL 3-BETA-GLUCOSYLTRANSFERASE UGT80A2"/>
    <property type="match status" value="1"/>
</dbReference>
<keyword evidence="2" id="KW-0808">Transferase</keyword>
<dbReference type="InterPro" id="IPR002213">
    <property type="entry name" value="UDP_glucos_trans"/>
</dbReference>
<dbReference type="PANTHER" id="PTHR48050">
    <property type="entry name" value="STEROL 3-BETA-GLUCOSYLTRANSFERASE"/>
    <property type="match status" value="1"/>
</dbReference>
<proteinExistence type="predicted"/>
<evidence type="ECO:0000313" key="3">
    <source>
        <dbReference type="Proteomes" id="UP000321204"/>
    </source>
</evidence>
<evidence type="ECO:0000259" key="1">
    <source>
        <dbReference type="Pfam" id="PF06722"/>
    </source>
</evidence>
<dbReference type="OrthoDB" id="6620093at2"/>
<dbReference type="Gene3D" id="3.40.50.2000">
    <property type="entry name" value="Glycogen Phosphorylase B"/>
    <property type="match status" value="2"/>
</dbReference>
<dbReference type="Pfam" id="PF06722">
    <property type="entry name" value="EryCIII-like_C"/>
    <property type="match status" value="1"/>
</dbReference>
<dbReference type="Proteomes" id="UP000321204">
    <property type="component" value="Chromosome"/>
</dbReference>
<dbReference type="RefSeq" id="WP_146789506.1">
    <property type="nucleotide sequence ID" value="NZ_BAABIO010000003.1"/>
</dbReference>
<dbReference type="SUPFAM" id="SSF53756">
    <property type="entry name" value="UDP-Glycosyltransferase/glycogen phosphorylase"/>
    <property type="match status" value="1"/>
</dbReference>
<dbReference type="KEGG" id="fgg:FSB75_15900"/>
<sequence length="457" mass="51056">MNQGNYLNITQQLPQGAKILFATFPADGHFNPLTGLAVHLKDQGYDVRWYTSKTYQAKLQKLAIPFYPFDKALEITGDNVDAILPERKQKKSPVAKLNFDIINVFINRGPEYYQDLKAIHQDFAFDLLVADIMFTGIPFVSDLMGIPVVGVGIVPVTKTSKDLPPAGLGMTPSTNIFGRLKQGLLRFVAGNILFAKSNKAMRQVLGGYGIESQTASVFDLMPEKCKLILQTGTPGFEYKRSDFDPKYKYVGPLLPYSVKKAGARWFNEKLTQYKKTVLVTQGTVEKDNSKLLVPTLEALRNTDCLVVVTTGGSDTEKLRRQYGASNVIIEDYIPFDDVMPYADVYVTNGGMGGVQLSIQNNLPMVVAGVHEGKNEICARVGYFHLGINLKTERPSPEQIRKAVEQVVSTPLYKKNVVALSKEFSRYRPNEISERYVRSLLPHTAVLQHERELAESIY</sequence>
<dbReference type="GO" id="GO:0016758">
    <property type="term" value="F:hexosyltransferase activity"/>
    <property type="evidence" value="ECO:0007669"/>
    <property type="project" value="UniProtKB-ARBA"/>
</dbReference>
<organism evidence="2 3">
    <name type="scientific">Flavisolibacter ginsenosidimutans</name>
    <dbReference type="NCBI Taxonomy" id="661481"/>
    <lineage>
        <taxon>Bacteria</taxon>
        <taxon>Pseudomonadati</taxon>
        <taxon>Bacteroidota</taxon>
        <taxon>Chitinophagia</taxon>
        <taxon>Chitinophagales</taxon>
        <taxon>Chitinophagaceae</taxon>
        <taxon>Flavisolibacter</taxon>
    </lineage>
</organism>
<feature type="domain" description="Erythromycin biosynthesis protein CIII-like C-terminal" evidence="1">
    <location>
        <begin position="296"/>
        <end position="435"/>
    </location>
</feature>
<name>A0A5B8UMB0_9BACT</name>
<dbReference type="AlphaFoldDB" id="A0A5B8UMB0"/>
<dbReference type="GO" id="GO:0008194">
    <property type="term" value="F:UDP-glycosyltransferase activity"/>
    <property type="evidence" value="ECO:0007669"/>
    <property type="project" value="InterPro"/>
</dbReference>
<dbReference type="InterPro" id="IPR050426">
    <property type="entry name" value="Glycosyltransferase_28"/>
</dbReference>
<evidence type="ECO:0000313" key="2">
    <source>
        <dbReference type="EMBL" id="QEC57319.1"/>
    </source>
</evidence>
<dbReference type="InterPro" id="IPR010610">
    <property type="entry name" value="EryCIII-like_C"/>
</dbReference>